<organism evidence="5 6">
    <name type="scientific">Porphyridium purpureum</name>
    <name type="common">Red alga</name>
    <name type="synonym">Porphyridium cruentum</name>
    <dbReference type="NCBI Taxonomy" id="35688"/>
    <lineage>
        <taxon>Eukaryota</taxon>
        <taxon>Rhodophyta</taxon>
        <taxon>Bangiophyceae</taxon>
        <taxon>Porphyridiales</taxon>
        <taxon>Porphyridiaceae</taxon>
        <taxon>Porphyridium</taxon>
    </lineage>
</organism>
<accession>A0A5J4YNB7</accession>
<name>A0A5J4YNB7_PORPP</name>
<keyword evidence="2" id="KW-0547">Nucleotide-binding</keyword>
<gene>
    <name evidence="5" type="ORF">FVE85_9283</name>
</gene>
<dbReference type="Pfam" id="PF00005">
    <property type="entry name" value="ABC_tran"/>
    <property type="match status" value="1"/>
</dbReference>
<dbReference type="InterPro" id="IPR027417">
    <property type="entry name" value="P-loop_NTPase"/>
</dbReference>
<dbReference type="PROSITE" id="PS50893">
    <property type="entry name" value="ABC_TRANSPORTER_2"/>
    <property type="match status" value="1"/>
</dbReference>
<dbReference type="GO" id="GO:0005524">
    <property type="term" value="F:ATP binding"/>
    <property type="evidence" value="ECO:0007669"/>
    <property type="project" value="UniProtKB-KW"/>
</dbReference>
<dbReference type="EMBL" id="VRMN01000008">
    <property type="protein sequence ID" value="KAA8493011.1"/>
    <property type="molecule type" value="Genomic_DNA"/>
</dbReference>
<reference evidence="6" key="1">
    <citation type="journal article" date="2019" name="Nat. Commun.">
        <title>Expansion of phycobilisome linker gene families in mesophilic red algae.</title>
        <authorList>
            <person name="Lee J."/>
            <person name="Kim D."/>
            <person name="Bhattacharya D."/>
            <person name="Yoon H.S."/>
        </authorList>
    </citation>
    <scope>NUCLEOTIDE SEQUENCE [LARGE SCALE GENOMIC DNA]</scope>
    <source>
        <strain evidence="6">CCMP 1328</strain>
    </source>
</reference>
<dbReference type="PANTHER" id="PTHR43582:SF5">
    <property type="entry name" value="ABC TRANSPORTER"/>
    <property type="match status" value="1"/>
</dbReference>
<protein>
    <recommendedName>
        <fullName evidence="1">Probable ATP-dependent transporter ycf16</fullName>
    </recommendedName>
</protein>
<dbReference type="SUPFAM" id="SSF52540">
    <property type="entry name" value="P-loop containing nucleoside triphosphate hydrolases"/>
    <property type="match status" value="1"/>
</dbReference>
<dbReference type="AlphaFoldDB" id="A0A5J4YNB7"/>
<evidence type="ECO:0000256" key="3">
    <source>
        <dbReference type="ARBA" id="ARBA00022840"/>
    </source>
</evidence>
<keyword evidence="6" id="KW-1185">Reference proteome</keyword>
<feature type="domain" description="ABC transporter" evidence="4">
    <location>
        <begin position="125"/>
        <end position="358"/>
    </location>
</feature>
<dbReference type="GO" id="GO:0016887">
    <property type="term" value="F:ATP hydrolysis activity"/>
    <property type="evidence" value="ECO:0007669"/>
    <property type="project" value="InterPro"/>
</dbReference>
<evidence type="ECO:0000313" key="6">
    <source>
        <dbReference type="Proteomes" id="UP000324585"/>
    </source>
</evidence>
<proteinExistence type="predicted"/>
<dbReference type="OrthoDB" id="10255969at2759"/>
<dbReference type="Gene3D" id="3.40.50.300">
    <property type="entry name" value="P-loop containing nucleotide triphosphate hydrolases"/>
    <property type="match status" value="1"/>
</dbReference>
<evidence type="ECO:0000259" key="4">
    <source>
        <dbReference type="PROSITE" id="PS50893"/>
    </source>
</evidence>
<evidence type="ECO:0000256" key="1">
    <source>
        <dbReference type="ARBA" id="ARBA00014334"/>
    </source>
</evidence>
<dbReference type="Proteomes" id="UP000324585">
    <property type="component" value="Unassembled WGS sequence"/>
</dbReference>
<sequence>MAFTCTPAEAVWAGPRNGALRICARRVGSSGAVGRPRAHRTCMWFGIFEDPPKLDMDAPAIDVASVSKTYVKFVAARPQRMVKEGGEGDTYGTDQETDEEMGKDGCTVIASPSYVQGGPVKAGGRNVPNIKKSKKQKLQVVALDRVNFAVPKGSIVALLGPNASGKTTLMRCLTGLERPDSGAVHMFGVDVRRYPRYARMLFGFVAQDAGLDKVLTGREHLDLFARLAHLDRETREQNIEEAIEILKLENFIDNLTATYSGGVKKRLDIALALLPQPPILILDEPSAALDVDSRAIVWDVLRAYRDNGGTVLISTHYLEEADLLSDRVVIMDKGMLISEGSAKELKSKIGGRRMTIRLNEFSEAVEATRVLNELQDRNLLQHGVINASLGNALELTLQEKDEKNVFSALRGAGYDSVFGYASSQPSLGDVYLAATGNTIENADLRARERRDIKQMRKESMK</sequence>
<dbReference type="SMART" id="SM00382">
    <property type="entry name" value="AAA"/>
    <property type="match status" value="1"/>
</dbReference>
<keyword evidence="3 5" id="KW-0067">ATP-binding</keyword>
<dbReference type="InterPro" id="IPR003593">
    <property type="entry name" value="AAA+_ATPase"/>
</dbReference>
<comment type="caution">
    <text evidence="5">The sequence shown here is derived from an EMBL/GenBank/DDBJ whole genome shotgun (WGS) entry which is preliminary data.</text>
</comment>
<dbReference type="PANTHER" id="PTHR43582">
    <property type="entry name" value="LINEARMYCIN RESISTANCE ATP-BINDING PROTEIN LNRL"/>
    <property type="match status" value="1"/>
</dbReference>
<evidence type="ECO:0000313" key="5">
    <source>
        <dbReference type="EMBL" id="KAA8493011.1"/>
    </source>
</evidence>
<dbReference type="InterPro" id="IPR003439">
    <property type="entry name" value="ABC_transporter-like_ATP-bd"/>
</dbReference>
<evidence type="ECO:0000256" key="2">
    <source>
        <dbReference type="ARBA" id="ARBA00022741"/>
    </source>
</evidence>